<gene>
    <name evidence="2" type="ORF">PV328_005981</name>
</gene>
<reference evidence="2" key="2">
    <citation type="submission" date="2023-03" db="EMBL/GenBank/DDBJ databases">
        <authorList>
            <person name="Inwood S.N."/>
            <person name="Skelly J.G."/>
            <person name="Guhlin J."/>
            <person name="Harrop T.W.R."/>
            <person name="Goldson S.G."/>
            <person name="Dearden P.K."/>
        </authorList>
    </citation>
    <scope>NUCLEOTIDE SEQUENCE</scope>
    <source>
        <strain evidence="2">Irish</strain>
        <tissue evidence="2">Whole body</tissue>
    </source>
</reference>
<evidence type="ECO:0000256" key="1">
    <source>
        <dbReference type="SAM" id="SignalP"/>
    </source>
</evidence>
<evidence type="ECO:0000313" key="2">
    <source>
        <dbReference type="EMBL" id="KAK0172692.1"/>
    </source>
</evidence>
<keyword evidence="3" id="KW-1185">Reference proteome</keyword>
<accession>A0AA39KT27</accession>
<name>A0AA39KT27_9HYME</name>
<feature type="chain" id="PRO_5041354809" evidence="1">
    <location>
        <begin position="29"/>
        <end position="268"/>
    </location>
</feature>
<sequence length="268" mass="30370">MVAEMERRLTLIIFIIGIVDLSIVEVGSEKSIQINGNKRSSVFRPNDIYSNEVYQYVNTKKQSRDTWNNFNTPQITTEILEPEENELLKMLLDSSEQIDFDKLDSIGDQVISHANVSEETKRVARQVKKTRPGFFWTIFRVAFETINETKSAIQQINGIIESSIADDTTTIRASLKEKPTTFKSITGSISSNTITSTTTPNTPTTKAPYKLTRNALQSIVRRNLQGLIRLFNIEWKDAITQSQISVREFQNNLGKSAQPFLVDNPAAY</sequence>
<feature type="signal peptide" evidence="1">
    <location>
        <begin position="1"/>
        <end position="28"/>
    </location>
</feature>
<organism evidence="2 3">
    <name type="scientific">Microctonus aethiopoides</name>
    <dbReference type="NCBI Taxonomy" id="144406"/>
    <lineage>
        <taxon>Eukaryota</taxon>
        <taxon>Metazoa</taxon>
        <taxon>Ecdysozoa</taxon>
        <taxon>Arthropoda</taxon>
        <taxon>Hexapoda</taxon>
        <taxon>Insecta</taxon>
        <taxon>Pterygota</taxon>
        <taxon>Neoptera</taxon>
        <taxon>Endopterygota</taxon>
        <taxon>Hymenoptera</taxon>
        <taxon>Apocrita</taxon>
        <taxon>Ichneumonoidea</taxon>
        <taxon>Braconidae</taxon>
        <taxon>Euphorinae</taxon>
        <taxon>Microctonus</taxon>
    </lineage>
</organism>
<comment type="caution">
    <text evidence="2">The sequence shown here is derived from an EMBL/GenBank/DDBJ whole genome shotgun (WGS) entry which is preliminary data.</text>
</comment>
<proteinExistence type="predicted"/>
<dbReference type="AlphaFoldDB" id="A0AA39KT27"/>
<reference evidence="2" key="1">
    <citation type="journal article" date="2023" name="bioRxiv">
        <title>Scaffold-level genome assemblies of two parasitoid biocontrol wasps reveal the parthenogenesis mechanism and an associated novel virus.</title>
        <authorList>
            <person name="Inwood S."/>
            <person name="Skelly J."/>
            <person name="Guhlin J."/>
            <person name="Harrop T."/>
            <person name="Goldson S."/>
            <person name="Dearden P."/>
        </authorList>
    </citation>
    <scope>NUCLEOTIDE SEQUENCE</scope>
    <source>
        <strain evidence="2">Irish</strain>
        <tissue evidence="2">Whole body</tissue>
    </source>
</reference>
<evidence type="ECO:0000313" key="3">
    <source>
        <dbReference type="Proteomes" id="UP001168990"/>
    </source>
</evidence>
<dbReference type="Proteomes" id="UP001168990">
    <property type="component" value="Unassembled WGS sequence"/>
</dbReference>
<protein>
    <submittedName>
        <fullName evidence="2">Uncharacterized protein</fullName>
    </submittedName>
</protein>
<dbReference type="EMBL" id="JAQQBS010000002">
    <property type="protein sequence ID" value="KAK0172692.1"/>
    <property type="molecule type" value="Genomic_DNA"/>
</dbReference>
<keyword evidence="1" id="KW-0732">Signal</keyword>